<evidence type="ECO:0000256" key="10">
    <source>
        <dbReference type="ARBA" id="ARBA00076996"/>
    </source>
</evidence>
<evidence type="ECO:0000259" key="12">
    <source>
        <dbReference type="SMART" id="SM01002"/>
    </source>
</evidence>
<keyword evidence="4" id="KW-0547">Nucleotide-binding</keyword>
<dbReference type="AlphaFoldDB" id="A0A521AKR2"/>
<evidence type="ECO:0000256" key="7">
    <source>
        <dbReference type="ARBA" id="ARBA00023027"/>
    </source>
</evidence>
<reference evidence="14 15" key="1">
    <citation type="submission" date="2017-05" db="EMBL/GenBank/DDBJ databases">
        <authorList>
            <person name="Varghese N."/>
            <person name="Submissions S."/>
        </authorList>
    </citation>
    <scope>NUCLEOTIDE SEQUENCE [LARGE SCALE GENOMIC DNA]</scope>
    <source>
        <strain evidence="14 15">DSM 21194</strain>
    </source>
</reference>
<proteinExistence type="inferred from homology"/>
<dbReference type="InterPro" id="IPR036291">
    <property type="entry name" value="NAD(P)-bd_dom_sf"/>
</dbReference>
<comment type="similarity">
    <text evidence="2">Belongs to the AlaDH/PNT family.</text>
</comment>
<dbReference type="SMART" id="SM01003">
    <property type="entry name" value="AlaDh_PNT_N"/>
    <property type="match status" value="1"/>
</dbReference>
<dbReference type="EC" id="7.1.1.1" evidence="3"/>
<dbReference type="PIRSF" id="PIRSF000203">
    <property type="entry name" value="NADP_transhydrogenase_alpha"/>
    <property type="match status" value="1"/>
</dbReference>
<dbReference type="CDD" id="cd05304">
    <property type="entry name" value="Rubrum_tdh"/>
    <property type="match status" value="1"/>
</dbReference>
<dbReference type="SUPFAM" id="SSF52283">
    <property type="entry name" value="Formate/glycerate dehydrogenase catalytic domain-like"/>
    <property type="match status" value="1"/>
</dbReference>
<evidence type="ECO:0000256" key="2">
    <source>
        <dbReference type="ARBA" id="ARBA00005689"/>
    </source>
</evidence>
<name>A0A521AKR2_9BACT</name>
<gene>
    <name evidence="14" type="ORF">SAMN06265218_101179</name>
</gene>
<keyword evidence="6" id="KW-1278">Translocase</keyword>
<dbReference type="PROSITE" id="PS00837">
    <property type="entry name" value="ALADH_PNT_2"/>
    <property type="match status" value="1"/>
</dbReference>
<feature type="domain" description="Alanine dehydrogenase/pyridine nucleotide transhydrogenase NAD(H)-binding" evidence="12">
    <location>
        <begin position="225"/>
        <end position="390"/>
    </location>
</feature>
<evidence type="ECO:0000256" key="9">
    <source>
        <dbReference type="ARBA" id="ARBA00071353"/>
    </source>
</evidence>
<feature type="domain" description="Alanine dehydrogenase/pyridine nucleotide transhydrogenase N-terminal" evidence="13">
    <location>
        <begin position="81"/>
        <end position="216"/>
    </location>
</feature>
<dbReference type="Proteomes" id="UP000317593">
    <property type="component" value="Unassembled WGS sequence"/>
</dbReference>
<comment type="catalytic activity">
    <reaction evidence="8">
        <text>NAD(+) + NADPH + H(+)(in) = NADH + NADP(+) + H(+)(out)</text>
        <dbReference type="Rhea" id="RHEA:47992"/>
        <dbReference type="ChEBI" id="CHEBI:15378"/>
        <dbReference type="ChEBI" id="CHEBI:57540"/>
        <dbReference type="ChEBI" id="CHEBI:57783"/>
        <dbReference type="ChEBI" id="CHEBI:57945"/>
        <dbReference type="ChEBI" id="CHEBI:58349"/>
        <dbReference type="EC" id="7.1.1.1"/>
    </reaction>
</comment>
<sequence length="451" mass="49138">MQGLSINDTDALTKGAFSKVSAFPEKHTIPSVRGFIPSFQNAGSAVAQVLARFENNICNPRSFLYFYDLILNFLHNVVIVGIPKETGEHEKRVALVPETVTKLTDLGLDVIVEKDAGRASNYLDEAYQEAGATIKEDRAEVFSSADLLISIQTPPEEDLHRMPEGSILICFLWALQHENTVDLLKDRGITALGMDAVPRISRAQNMDALSSMSSIAGYKSALIGANELDRYLPMMMTAAGTIAPAKVLVLGAGVAGLQAIATAKRLGAVVEAFDIRPVVKEQVESLGATFVEVPDLDEESETEGGYAKELAEDEQERQRQVIHEHAKKSDIIITTALIPGRPAPLLVTKEMVHDMHPGSVIVDLAAEQGGNCELTEAGQTTVVDEVKIVGPLNMPSMLAYHASQLYSKNMWALLNHLLEEGKPHFDFEDEITLNTTITHQGEIISPMLKES</sequence>
<dbReference type="NCBIfam" id="NF006942">
    <property type="entry name" value="PRK09424.1"/>
    <property type="match status" value="1"/>
</dbReference>
<evidence type="ECO:0000256" key="3">
    <source>
        <dbReference type="ARBA" id="ARBA00012943"/>
    </source>
</evidence>
<dbReference type="GO" id="GO:0008750">
    <property type="term" value="F:proton-translocating NAD(P)+ transhydrogenase activity"/>
    <property type="evidence" value="ECO:0007669"/>
    <property type="project" value="UniProtKB-EC"/>
</dbReference>
<dbReference type="FunFam" id="3.40.50.720:FF:000188">
    <property type="entry name" value="NAD(P) transhydrogenase alpha subunit 1"/>
    <property type="match status" value="1"/>
</dbReference>
<dbReference type="GO" id="GO:0016491">
    <property type="term" value="F:oxidoreductase activity"/>
    <property type="evidence" value="ECO:0007669"/>
    <property type="project" value="InterPro"/>
</dbReference>
<dbReference type="InterPro" id="IPR026255">
    <property type="entry name" value="NADP_transhyd_a"/>
</dbReference>
<dbReference type="InterPro" id="IPR007698">
    <property type="entry name" value="AlaDH/PNT_NAD(H)-bd"/>
</dbReference>
<dbReference type="SMART" id="SM01002">
    <property type="entry name" value="AlaDh_PNT_C"/>
    <property type="match status" value="1"/>
</dbReference>
<evidence type="ECO:0000256" key="11">
    <source>
        <dbReference type="ARBA" id="ARBA00084087"/>
    </source>
</evidence>
<evidence type="ECO:0000256" key="8">
    <source>
        <dbReference type="ARBA" id="ARBA00048202"/>
    </source>
</evidence>
<organism evidence="14 15">
    <name type="scientific">Fodinibius sediminis</name>
    <dbReference type="NCBI Taxonomy" id="1214077"/>
    <lineage>
        <taxon>Bacteria</taxon>
        <taxon>Pseudomonadati</taxon>
        <taxon>Balneolota</taxon>
        <taxon>Balneolia</taxon>
        <taxon>Balneolales</taxon>
        <taxon>Balneolaceae</taxon>
        <taxon>Fodinibius</taxon>
    </lineage>
</organism>
<keyword evidence="15" id="KW-1185">Reference proteome</keyword>
<dbReference type="InterPro" id="IPR008143">
    <property type="entry name" value="Ala_DH/PNT_CS2"/>
</dbReference>
<evidence type="ECO:0000256" key="4">
    <source>
        <dbReference type="ARBA" id="ARBA00022741"/>
    </source>
</evidence>
<dbReference type="SUPFAM" id="SSF51735">
    <property type="entry name" value="NAD(P)-binding Rossmann-fold domains"/>
    <property type="match status" value="1"/>
</dbReference>
<evidence type="ECO:0000313" key="15">
    <source>
        <dbReference type="Proteomes" id="UP000317593"/>
    </source>
</evidence>
<protein>
    <recommendedName>
        <fullName evidence="9">NAD(P) transhydrogenase subunit alpha part 1</fullName>
        <ecNumber evidence="3">7.1.1.1</ecNumber>
    </recommendedName>
    <alternativeName>
        <fullName evidence="11">Nicotinamide nucleotide transhydrogenase subunit alpha 1</fullName>
    </alternativeName>
    <alternativeName>
        <fullName evidence="10">Pyridine nucleotide transhydrogenase subunit alpha 1</fullName>
    </alternativeName>
</protein>
<dbReference type="GO" id="GO:0005886">
    <property type="term" value="C:plasma membrane"/>
    <property type="evidence" value="ECO:0007669"/>
    <property type="project" value="TreeGrafter"/>
</dbReference>
<keyword evidence="7" id="KW-0520">NAD</keyword>
<dbReference type="EMBL" id="FXTH01000001">
    <property type="protein sequence ID" value="SMO35382.1"/>
    <property type="molecule type" value="Genomic_DNA"/>
</dbReference>
<dbReference type="Pfam" id="PF01262">
    <property type="entry name" value="AlaDh_PNT_C"/>
    <property type="match status" value="1"/>
</dbReference>
<keyword evidence="5" id="KW-0521">NADP</keyword>
<evidence type="ECO:0000256" key="1">
    <source>
        <dbReference type="ARBA" id="ARBA00003943"/>
    </source>
</evidence>
<evidence type="ECO:0000256" key="6">
    <source>
        <dbReference type="ARBA" id="ARBA00022967"/>
    </source>
</evidence>
<accession>A0A521AKR2</accession>
<evidence type="ECO:0000256" key="5">
    <source>
        <dbReference type="ARBA" id="ARBA00022857"/>
    </source>
</evidence>
<dbReference type="PANTHER" id="PTHR10160:SF19">
    <property type="entry name" value="PROTON-TRANSLOCATING NAD(P)(+) TRANSHYDROGENASE"/>
    <property type="match status" value="1"/>
</dbReference>
<evidence type="ECO:0000313" key="14">
    <source>
        <dbReference type="EMBL" id="SMO35382.1"/>
    </source>
</evidence>
<dbReference type="GO" id="GO:0006740">
    <property type="term" value="P:NADPH regeneration"/>
    <property type="evidence" value="ECO:0007669"/>
    <property type="project" value="TreeGrafter"/>
</dbReference>
<dbReference type="Gene3D" id="3.40.50.720">
    <property type="entry name" value="NAD(P)-binding Rossmann-like Domain"/>
    <property type="match status" value="2"/>
</dbReference>
<dbReference type="InterPro" id="IPR007886">
    <property type="entry name" value="AlaDH/PNT_N"/>
</dbReference>
<dbReference type="PANTHER" id="PTHR10160">
    <property type="entry name" value="NAD(P) TRANSHYDROGENASE"/>
    <property type="match status" value="1"/>
</dbReference>
<evidence type="ECO:0000259" key="13">
    <source>
        <dbReference type="SMART" id="SM01003"/>
    </source>
</evidence>
<dbReference type="GO" id="GO:0050661">
    <property type="term" value="F:NADP binding"/>
    <property type="evidence" value="ECO:0007669"/>
    <property type="project" value="TreeGrafter"/>
</dbReference>
<dbReference type="Pfam" id="PF05222">
    <property type="entry name" value="AlaDh_PNT_N"/>
    <property type="match status" value="1"/>
</dbReference>
<comment type="function">
    <text evidence="1">The transhydrogenation between NADH and NADP is coupled to respiration and ATP hydrolysis and functions as a proton pump across the membrane.</text>
</comment>